<evidence type="ECO:0000313" key="13">
    <source>
        <dbReference type="Proteomes" id="UP000095477"/>
    </source>
</evidence>
<dbReference type="InterPro" id="IPR015946">
    <property type="entry name" value="KH_dom-like_a/b"/>
</dbReference>
<dbReference type="Gene3D" id="3.40.50.300">
    <property type="entry name" value="P-loop containing nucleotide triphosphate hydrolases"/>
    <property type="match status" value="2"/>
</dbReference>
<dbReference type="PANTHER" id="PTHR43834">
    <property type="entry name" value="GTPASE DER"/>
    <property type="match status" value="1"/>
</dbReference>
<dbReference type="Gene3D" id="3.30.300.20">
    <property type="match status" value="1"/>
</dbReference>
<dbReference type="RefSeq" id="WP_067568208.1">
    <property type="nucleotide sequence ID" value="NZ_LN999835.1"/>
</dbReference>
<feature type="binding site" evidence="8">
    <location>
        <begin position="117"/>
        <end position="120"/>
    </location>
    <ligand>
        <name>GTP</name>
        <dbReference type="ChEBI" id="CHEBI:37565"/>
        <label>1</label>
    </ligand>
</feature>
<dbReference type="NCBIfam" id="TIGR03594">
    <property type="entry name" value="GTPase_EngA"/>
    <property type="match status" value="1"/>
</dbReference>
<keyword evidence="6 8" id="KW-0342">GTP-binding</keyword>
<dbReference type="OrthoDB" id="9805918at2"/>
<comment type="subunit">
    <text evidence="8">Associates with the 50S ribosomal subunit.</text>
</comment>
<dbReference type="InterPro" id="IPR006073">
    <property type="entry name" value="GTP-bd"/>
</dbReference>
<dbReference type="PRINTS" id="PR00326">
    <property type="entry name" value="GTP1OBG"/>
</dbReference>
<dbReference type="Proteomes" id="UP000095477">
    <property type="component" value="Chromosome I"/>
</dbReference>
<evidence type="ECO:0000256" key="6">
    <source>
        <dbReference type="ARBA" id="ARBA00023134"/>
    </source>
</evidence>
<name>A0A143WUZ1_9ENTR</name>
<gene>
    <name evidence="8 12" type="primary">der</name>
    <name evidence="12" type="ORF">TPER_HE00569</name>
</gene>
<keyword evidence="13" id="KW-1185">Reference proteome</keyword>
<dbReference type="PANTHER" id="PTHR43834:SF6">
    <property type="entry name" value="GTPASE DER"/>
    <property type="match status" value="1"/>
</dbReference>
<dbReference type="PROSITE" id="PS51712">
    <property type="entry name" value="G_ENGA"/>
    <property type="match status" value="1"/>
</dbReference>
<keyword evidence="4 10" id="KW-0677">Repeat</keyword>
<dbReference type="InterPro" id="IPR005225">
    <property type="entry name" value="Small_GTP-bd"/>
</dbReference>
<dbReference type="KEGG" id="hed:TPER_HE00569"/>
<dbReference type="CDD" id="cd01894">
    <property type="entry name" value="EngA1"/>
    <property type="match status" value="1"/>
</dbReference>
<evidence type="ECO:0000256" key="5">
    <source>
        <dbReference type="ARBA" id="ARBA00022741"/>
    </source>
</evidence>
<dbReference type="PIRSF" id="PIRSF006485">
    <property type="entry name" value="GTP-binding_EngA"/>
    <property type="match status" value="1"/>
</dbReference>
<feature type="domain" description="EngA-type G" evidence="11">
    <location>
        <begin position="187"/>
        <end position="362"/>
    </location>
</feature>
<evidence type="ECO:0000259" key="11">
    <source>
        <dbReference type="PROSITE" id="PS51712"/>
    </source>
</evidence>
<dbReference type="GO" id="GO:0042254">
    <property type="term" value="P:ribosome biogenesis"/>
    <property type="evidence" value="ECO:0007669"/>
    <property type="project" value="UniProtKB-KW"/>
</dbReference>
<dbReference type="NCBIfam" id="TIGR00231">
    <property type="entry name" value="small_GTP"/>
    <property type="match status" value="2"/>
</dbReference>
<feature type="binding site" evidence="8">
    <location>
        <begin position="193"/>
        <end position="200"/>
    </location>
    <ligand>
        <name>GTP</name>
        <dbReference type="ChEBI" id="CHEBI:37565"/>
        <label>2</label>
    </ligand>
</feature>
<organism evidence="12 13">
    <name type="scientific">Candidatus Hoaglandella endobia</name>
    <dbReference type="NCBI Taxonomy" id="1778263"/>
    <lineage>
        <taxon>Bacteria</taxon>
        <taxon>Pseudomonadati</taxon>
        <taxon>Pseudomonadota</taxon>
        <taxon>Gammaproteobacteria</taxon>
        <taxon>Enterobacterales</taxon>
        <taxon>Enterobacteriaceae</taxon>
        <taxon>Candidatus Hoaglandella</taxon>
    </lineage>
</organism>
<dbReference type="Pfam" id="PF01926">
    <property type="entry name" value="MMR_HSR1"/>
    <property type="match status" value="2"/>
</dbReference>
<accession>A0A143WUZ1</accession>
<dbReference type="FunFam" id="3.40.50.300:FF:000040">
    <property type="entry name" value="GTPase Der"/>
    <property type="match status" value="1"/>
</dbReference>
<evidence type="ECO:0000256" key="7">
    <source>
        <dbReference type="ARBA" id="ARBA00032345"/>
    </source>
</evidence>
<dbReference type="CDD" id="cd01895">
    <property type="entry name" value="EngA2"/>
    <property type="match status" value="1"/>
</dbReference>
<proteinExistence type="inferred from homology"/>
<evidence type="ECO:0000256" key="1">
    <source>
        <dbReference type="ARBA" id="ARBA00008279"/>
    </source>
</evidence>
<dbReference type="InterPro" id="IPR027417">
    <property type="entry name" value="P-loop_NTPase"/>
</dbReference>
<feature type="binding site" evidence="8">
    <location>
        <begin position="240"/>
        <end position="244"/>
    </location>
    <ligand>
        <name>GTP</name>
        <dbReference type="ChEBI" id="CHEBI:37565"/>
        <label>2</label>
    </ligand>
</feature>
<comment type="caution">
    <text evidence="8">Lacks conserved residue(s) required for the propagation of feature annotation.</text>
</comment>
<dbReference type="SUPFAM" id="SSF52540">
    <property type="entry name" value="P-loop containing nucleoside triphosphate hydrolases"/>
    <property type="match status" value="2"/>
</dbReference>
<dbReference type="HAMAP" id="MF_00195">
    <property type="entry name" value="GTPase_Der"/>
    <property type="match status" value="1"/>
</dbReference>
<comment type="similarity">
    <text evidence="1 8 9 10">Belongs to the TRAFAC class TrmE-Era-EngA-EngB-Septin-like GTPase superfamily. EngA (Der) GTPase family.</text>
</comment>
<keyword evidence="3 8" id="KW-0690">Ribosome biogenesis</keyword>
<reference evidence="13" key="1">
    <citation type="submission" date="2016-01" db="EMBL/GenBank/DDBJ databases">
        <authorList>
            <person name="Husnik F."/>
        </authorList>
    </citation>
    <scope>NUCLEOTIDE SEQUENCE [LARGE SCALE GENOMIC DNA]</scope>
</reference>
<evidence type="ECO:0000256" key="3">
    <source>
        <dbReference type="ARBA" id="ARBA00022517"/>
    </source>
</evidence>
<dbReference type="FunFam" id="3.30.300.20:FF:000004">
    <property type="entry name" value="GTPase Der"/>
    <property type="match status" value="1"/>
</dbReference>
<evidence type="ECO:0000256" key="9">
    <source>
        <dbReference type="PROSITE-ProRule" id="PRU01049"/>
    </source>
</evidence>
<dbReference type="Pfam" id="PF14714">
    <property type="entry name" value="KH_dom-like"/>
    <property type="match status" value="1"/>
</dbReference>
<dbReference type="GO" id="GO:0043022">
    <property type="term" value="F:ribosome binding"/>
    <property type="evidence" value="ECO:0007669"/>
    <property type="project" value="TreeGrafter"/>
</dbReference>
<evidence type="ECO:0000256" key="8">
    <source>
        <dbReference type="HAMAP-Rule" id="MF_00195"/>
    </source>
</evidence>
<protein>
    <recommendedName>
        <fullName evidence="2 8">GTPase Der</fullName>
    </recommendedName>
    <alternativeName>
        <fullName evidence="7 8">GTP-binding protein EngA</fullName>
    </alternativeName>
</protein>
<evidence type="ECO:0000313" key="12">
    <source>
        <dbReference type="EMBL" id="CUX97462.1"/>
    </source>
</evidence>
<evidence type="ECO:0000256" key="2">
    <source>
        <dbReference type="ARBA" id="ARBA00020953"/>
    </source>
</evidence>
<dbReference type="InterPro" id="IPR016484">
    <property type="entry name" value="GTPase_Der"/>
</dbReference>
<evidence type="ECO:0000256" key="4">
    <source>
        <dbReference type="ARBA" id="ARBA00022737"/>
    </source>
</evidence>
<dbReference type="InterPro" id="IPR032859">
    <property type="entry name" value="KH_dom-like"/>
</dbReference>
<comment type="function">
    <text evidence="8 10">GTPase that plays an essential role in the late steps of ribosome biogenesis.</text>
</comment>
<keyword evidence="5 8" id="KW-0547">Nucleotide-binding</keyword>
<dbReference type="STRING" id="1778263.TPER_HE00569"/>
<evidence type="ECO:0000256" key="10">
    <source>
        <dbReference type="RuleBase" id="RU004481"/>
    </source>
</evidence>
<feature type="binding site" evidence="8">
    <location>
        <begin position="307"/>
        <end position="310"/>
    </location>
    <ligand>
        <name>GTP</name>
        <dbReference type="ChEBI" id="CHEBI:37565"/>
        <label>2</label>
    </ligand>
</feature>
<dbReference type="InterPro" id="IPR031166">
    <property type="entry name" value="G_ENGA"/>
</dbReference>
<sequence>MIPIIAIVGRQNVGKSTLFNRLTHTNDALVANVSGLTRDRKYGRGKWNNYEFIVVDTGSLDSEVVTTCCIAEPSLMAIEEANIILFIVDSQVGLVSADLSIAEYLRKREKTTVIVANKTDSTDIETYRDRVIAVSDFYALGMVDIVPIAASHGRGINHLINTCFSKLLILDCLPETSEPFKEPLLPIKIAVVGRPNVGKSTFINRILGKERVVVADIPDTTRDSIYIPMERNGREYILIDTAGIRKRSKLTDTDTVKKITVIKTLQSIKNANVVVLIIDALNGISAQDLSLMGFILKTGSSLVIAVNKCDLLSKQEKNTIQKTLDMRLKFTAFVRVHFISALHGNKLNELFKSVYESYQCATNRISTSLLNQLLHIAVDNCPPPIVRGRRIKLKYAHIGGYNPPVIVIHGTQVKNLSDTYKRYLINYFRSSLHIIGTPIHLQLKEGNNPFTGRRNTLNTTQIRKRLRLINYNKKLKEKY</sequence>
<feature type="binding site" evidence="8">
    <location>
        <begin position="9"/>
        <end position="16"/>
    </location>
    <ligand>
        <name>GTP</name>
        <dbReference type="ChEBI" id="CHEBI:37565"/>
        <label>1</label>
    </ligand>
</feature>
<dbReference type="PATRIC" id="fig|1778263.3.peg.555"/>
<dbReference type="AlphaFoldDB" id="A0A143WUZ1"/>
<dbReference type="EMBL" id="LN999835">
    <property type="protein sequence ID" value="CUX97462.1"/>
    <property type="molecule type" value="Genomic_DNA"/>
</dbReference>
<dbReference type="GO" id="GO:0005525">
    <property type="term" value="F:GTP binding"/>
    <property type="evidence" value="ECO:0007669"/>
    <property type="project" value="UniProtKB-UniRule"/>
</dbReference>